<dbReference type="InterPro" id="IPR020843">
    <property type="entry name" value="ER"/>
</dbReference>
<dbReference type="SUPFAM" id="SSF50129">
    <property type="entry name" value="GroES-like"/>
    <property type="match status" value="1"/>
</dbReference>
<proteinExistence type="predicted"/>
<dbReference type="CDD" id="cd08267">
    <property type="entry name" value="MDR1"/>
    <property type="match status" value="1"/>
</dbReference>
<dbReference type="InterPro" id="IPR036291">
    <property type="entry name" value="NAD(P)-bd_dom_sf"/>
</dbReference>
<reference evidence="3" key="2">
    <citation type="journal article" date="2020" name="Antonie Van Leeuwenhoek">
        <title>Labilibaculum antarcticum sp. nov., a novel facultative anaerobic, psychrotorelant bacterium isolated from marine sediment of Antarctica.</title>
        <authorList>
            <person name="Watanabe M."/>
            <person name="Kojima H."/>
            <person name="Fukui M."/>
        </authorList>
    </citation>
    <scope>NUCLEOTIDE SEQUENCE [LARGE SCALE GENOMIC DNA]</scope>
    <source>
        <strain evidence="3">SPP2</strain>
    </source>
</reference>
<dbReference type="Pfam" id="PF13602">
    <property type="entry name" value="ADH_zinc_N_2"/>
    <property type="match status" value="1"/>
</dbReference>
<organism evidence="2 3">
    <name type="scientific">Labilibaculum antarcticum</name>
    <dbReference type="NCBI Taxonomy" id="1717717"/>
    <lineage>
        <taxon>Bacteria</taxon>
        <taxon>Pseudomonadati</taxon>
        <taxon>Bacteroidota</taxon>
        <taxon>Bacteroidia</taxon>
        <taxon>Marinilabiliales</taxon>
        <taxon>Marinifilaceae</taxon>
        <taxon>Labilibaculum</taxon>
    </lineage>
</organism>
<dbReference type="SMART" id="SM00829">
    <property type="entry name" value="PKS_ER"/>
    <property type="match status" value="1"/>
</dbReference>
<dbReference type="AlphaFoldDB" id="A0A1Y1CE14"/>
<dbReference type="InterPro" id="IPR013154">
    <property type="entry name" value="ADH-like_N"/>
</dbReference>
<dbReference type="PANTHER" id="PTHR44013">
    <property type="entry name" value="ZINC-TYPE ALCOHOL DEHYDROGENASE-LIKE PROTEIN C16A3.02C"/>
    <property type="match status" value="1"/>
</dbReference>
<name>A0A1Y1CE14_9BACT</name>
<sequence>MKAVVMKKYGTPDVLEIANISRPQIDDNQVLVEVYASSVNPVDWKIRKGNLKLFMRKKLPCVLGGDIAGRIVEVGKNIQFFRIGDEVFGKIDIAKNGAYAEYVATSVNHLALKPQNMDFDEAATLPLAGLTALQALRNIGKIHKGMNVMINGCSGGVGSFAVQLAKAFGCKVTGVCSSRNIQFVKDLGADCVIDYMEQNIVSLQEEYDIFFDVVGNQEYLKVKHILQRGGVFVTTLPSFNILLLGSIHNLVSSKKMKTVFVKESKADLEMLADFVDAGLLKTHIDRSYDLIDVAEAHQYSESGRVVGKLSLKIAE</sequence>
<dbReference type="InterPro" id="IPR052733">
    <property type="entry name" value="Chloroplast_QOR"/>
</dbReference>
<evidence type="ECO:0000313" key="2">
    <source>
        <dbReference type="EMBL" id="BAX78575.1"/>
    </source>
</evidence>
<evidence type="ECO:0000313" key="3">
    <source>
        <dbReference type="Proteomes" id="UP000218267"/>
    </source>
</evidence>
<dbReference type="OrthoDB" id="9787435at2"/>
<accession>A0A1Y1CE14</accession>
<dbReference type="Gene3D" id="3.40.50.720">
    <property type="entry name" value="NAD(P)-binding Rossmann-like Domain"/>
    <property type="match status" value="1"/>
</dbReference>
<dbReference type="SUPFAM" id="SSF51735">
    <property type="entry name" value="NAD(P)-binding Rossmann-fold domains"/>
    <property type="match status" value="1"/>
</dbReference>
<dbReference type="Proteomes" id="UP000218267">
    <property type="component" value="Chromosome"/>
</dbReference>
<dbReference type="EMBL" id="AP018042">
    <property type="protein sequence ID" value="BAX78575.1"/>
    <property type="molecule type" value="Genomic_DNA"/>
</dbReference>
<reference evidence="2 3" key="1">
    <citation type="journal article" date="2018" name="Mar. Genomics">
        <title>Complete genome sequence of Marinifilaceae bacterium strain SPP2, isolated from the Antarctic marine sediment.</title>
        <authorList>
            <person name="Watanabe M."/>
            <person name="Kojima H."/>
            <person name="Fukui M."/>
        </authorList>
    </citation>
    <scope>NUCLEOTIDE SEQUENCE [LARGE SCALE GENOMIC DNA]</scope>
    <source>
        <strain evidence="2 3">SPP2</strain>
    </source>
</reference>
<feature type="domain" description="Enoyl reductase (ER)" evidence="1">
    <location>
        <begin position="10"/>
        <end position="311"/>
    </location>
</feature>
<keyword evidence="3" id="KW-1185">Reference proteome</keyword>
<protein>
    <submittedName>
        <fullName evidence="2">Zinc-binding alcohol dehydrogenase</fullName>
    </submittedName>
</protein>
<dbReference type="KEGG" id="mbas:ALGA_0180"/>
<dbReference type="PANTHER" id="PTHR44013:SF1">
    <property type="entry name" value="ZINC-TYPE ALCOHOL DEHYDROGENASE-LIKE PROTEIN C16A3.02C"/>
    <property type="match status" value="1"/>
</dbReference>
<dbReference type="InterPro" id="IPR011032">
    <property type="entry name" value="GroES-like_sf"/>
</dbReference>
<dbReference type="Gene3D" id="3.90.180.10">
    <property type="entry name" value="Medium-chain alcohol dehydrogenases, catalytic domain"/>
    <property type="match status" value="1"/>
</dbReference>
<evidence type="ECO:0000259" key="1">
    <source>
        <dbReference type="SMART" id="SM00829"/>
    </source>
</evidence>
<dbReference type="GO" id="GO:0016491">
    <property type="term" value="F:oxidoreductase activity"/>
    <property type="evidence" value="ECO:0007669"/>
    <property type="project" value="InterPro"/>
</dbReference>
<gene>
    <name evidence="2" type="ORF">ALGA_0180</name>
</gene>
<dbReference type="RefSeq" id="WP_096427511.1">
    <property type="nucleotide sequence ID" value="NZ_AP018042.1"/>
</dbReference>
<dbReference type="Pfam" id="PF08240">
    <property type="entry name" value="ADH_N"/>
    <property type="match status" value="1"/>
</dbReference>